<accession>A0A5C6ECL8</accession>
<proteinExistence type="predicted"/>
<protein>
    <submittedName>
        <fullName evidence="1">Uncharacterized protein</fullName>
    </submittedName>
</protein>
<sequence>MTKHRRIARGRINDRDYKIIEHISRYRLTTREVLHRLFFDDSDINAVSKVTSRLEADQFVKSHSLDGSAKYINLGVNACKLLGESSKHAKPLGTQALVHWYGKLLFCCGQLPTRELFRIRDLKKKQPDLLIPGFSHNAYYLHTDVNPQRKSLGFIRVDHGRDVSSLLTQCQAEVHGRTEHPFWHSIVERRQFVVTVVTAFEQKAELISAKAKERNLPFPIRVEAFEKLASLLGGPAN</sequence>
<evidence type="ECO:0000313" key="2">
    <source>
        <dbReference type="Proteomes" id="UP000315471"/>
    </source>
</evidence>
<name>A0A5C6ECL8_9BACT</name>
<comment type="caution">
    <text evidence="1">The sequence shown here is derived from an EMBL/GenBank/DDBJ whole genome shotgun (WGS) entry which is preliminary data.</text>
</comment>
<evidence type="ECO:0000313" key="1">
    <source>
        <dbReference type="EMBL" id="TWU44919.1"/>
    </source>
</evidence>
<dbReference type="AlphaFoldDB" id="A0A5C6ECL8"/>
<reference evidence="1 2" key="1">
    <citation type="submission" date="2019-02" db="EMBL/GenBank/DDBJ databases">
        <title>Deep-cultivation of Planctomycetes and their phenomic and genomic characterization uncovers novel biology.</title>
        <authorList>
            <person name="Wiegand S."/>
            <person name="Jogler M."/>
            <person name="Boedeker C."/>
            <person name="Pinto D."/>
            <person name="Vollmers J."/>
            <person name="Rivas-Marin E."/>
            <person name="Kohn T."/>
            <person name="Peeters S.H."/>
            <person name="Heuer A."/>
            <person name="Rast P."/>
            <person name="Oberbeckmann S."/>
            <person name="Bunk B."/>
            <person name="Jeske O."/>
            <person name="Meyerdierks A."/>
            <person name="Storesund J.E."/>
            <person name="Kallscheuer N."/>
            <person name="Luecker S."/>
            <person name="Lage O.M."/>
            <person name="Pohl T."/>
            <person name="Merkel B.J."/>
            <person name="Hornburger P."/>
            <person name="Mueller R.-W."/>
            <person name="Bruemmer F."/>
            <person name="Labrenz M."/>
            <person name="Spormann A.M."/>
            <person name="Op Den Camp H."/>
            <person name="Overmann J."/>
            <person name="Amann R."/>
            <person name="Jetten M.S.M."/>
            <person name="Mascher T."/>
            <person name="Medema M.H."/>
            <person name="Devos D.P."/>
            <person name="Kaster A.-K."/>
            <person name="Ovreas L."/>
            <person name="Rohde M."/>
            <person name="Galperin M.Y."/>
            <person name="Jogler C."/>
        </authorList>
    </citation>
    <scope>NUCLEOTIDE SEQUENCE [LARGE SCALE GENOMIC DNA]</scope>
    <source>
        <strain evidence="1 2">Q31b</strain>
    </source>
</reference>
<keyword evidence="2" id="KW-1185">Reference proteome</keyword>
<dbReference type="EMBL" id="SJPY01000001">
    <property type="protein sequence ID" value="TWU44919.1"/>
    <property type="molecule type" value="Genomic_DNA"/>
</dbReference>
<gene>
    <name evidence="1" type="ORF">Q31b_00900</name>
</gene>
<organism evidence="1 2">
    <name type="scientific">Novipirellula aureliae</name>
    <dbReference type="NCBI Taxonomy" id="2527966"/>
    <lineage>
        <taxon>Bacteria</taxon>
        <taxon>Pseudomonadati</taxon>
        <taxon>Planctomycetota</taxon>
        <taxon>Planctomycetia</taxon>
        <taxon>Pirellulales</taxon>
        <taxon>Pirellulaceae</taxon>
        <taxon>Novipirellula</taxon>
    </lineage>
</organism>
<dbReference type="RefSeq" id="WP_146597734.1">
    <property type="nucleotide sequence ID" value="NZ_SJPY01000001.1"/>
</dbReference>
<dbReference type="OrthoDB" id="276707at2"/>
<dbReference type="Proteomes" id="UP000315471">
    <property type="component" value="Unassembled WGS sequence"/>
</dbReference>